<dbReference type="RefSeq" id="WP_153021802.1">
    <property type="nucleotide sequence ID" value="NZ_BAABIH010000013.1"/>
</dbReference>
<keyword evidence="2" id="KW-1185">Reference proteome</keyword>
<protein>
    <submittedName>
        <fullName evidence="1">Uncharacterized protein</fullName>
    </submittedName>
</protein>
<organism evidence="1 2">
    <name type="scientific">Luteimicrobium xylanilyticum</name>
    <dbReference type="NCBI Taxonomy" id="1133546"/>
    <lineage>
        <taxon>Bacteria</taxon>
        <taxon>Bacillati</taxon>
        <taxon>Actinomycetota</taxon>
        <taxon>Actinomycetes</taxon>
        <taxon>Micrococcales</taxon>
        <taxon>Luteimicrobium</taxon>
    </lineage>
</organism>
<accession>A0A5P9Q5L9</accession>
<evidence type="ECO:0000313" key="1">
    <source>
        <dbReference type="EMBL" id="QFU96674.1"/>
    </source>
</evidence>
<dbReference type="KEGG" id="lxl:KDY119_00161"/>
<reference evidence="1 2" key="1">
    <citation type="submission" date="2019-10" db="EMBL/GenBank/DDBJ databases">
        <title>Genome sequence of Luteimicrobium xylanilyticum HY-24.</title>
        <authorList>
            <person name="Kim D.Y."/>
            <person name="Park H.-Y."/>
        </authorList>
    </citation>
    <scope>NUCLEOTIDE SEQUENCE [LARGE SCALE GENOMIC DNA]</scope>
    <source>
        <strain evidence="1 2">HY-24</strain>
    </source>
</reference>
<name>A0A5P9Q5L9_9MICO</name>
<evidence type="ECO:0000313" key="2">
    <source>
        <dbReference type="Proteomes" id="UP000326702"/>
    </source>
</evidence>
<dbReference type="AlphaFoldDB" id="A0A5P9Q5L9"/>
<gene>
    <name evidence="1" type="ORF">KDY119_00161</name>
</gene>
<dbReference type="EMBL" id="CP045529">
    <property type="protein sequence ID" value="QFU96674.1"/>
    <property type="molecule type" value="Genomic_DNA"/>
</dbReference>
<dbReference type="Proteomes" id="UP000326702">
    <property type="component" value="Chromosome"/>
</dbReference>
<proteinExistence type="predicted"/>
<sequence length="174" mass="19107">MAASNRTLTVWCFLDARGAELALDTVTKNLPDVDKVLREHVSIVWHVDVPAPGWQYAQDRVGRRDDDARSGPRRFFRAVTAMLGRGIEYPGTRTLSDAFIFAGIGEDVEEAVARELHVDSSALLLLTDGPGPDVETVRHARPTFTLTRSGTALRKVSLLEGFADLGGVDRYRGT</sequence>